<protein>
    <recommendedName>
        <fullName evidence="6">Factor arrest protein 11</fullName>
    </recommendedName>
</protein>
<feature type="domain" description="Far11/STRP N-terminal" evidence="2">
    <location>
        <begin position="41"/>
        <end position="313"/>
    </location>
</feature>
<dbReference type="GeneID" id="90035276"/>
<dbReference type="SMART" id="SM01292">
    <property type="entry name" value="N1221"/>
    <property type="match status" value="1"/>
</dbReference>
<organism evidence="4 5">
    <name type="scientific">Myxozyma melibiosi</name>
    <dbReference type="NCBI Taxonomy" id="54550"/>
    <lineage>
        <taxon>Eukaryota</taxon>
        <taxon>Fungi</taxon>
        <taxon>Dikarya</taxon>
        <taxon>Ascomycota</taxon>
        <taxon>Saccharomycotina</taxon>
        <taxon>Lipomycetes</taxon>
        <taxon>Lipomycetales</taxon>
        <taxon>Lipomycetaceae</taxon>
        <taxon>Myxozyma</taxon>
    </lineage>
</organism>
<accession>A0ABR1F8I3</accession>
<dbReference type="Pfam" id="PF07923">
    <property type="entry name" value="N1221"/>
    <property type="match status" value="1"/>
</dbReference>
<evidence type="ECO:0008006" key="6">
    <source>
        <dbReference type="Google" id="ProtNLM"/>
    </source>
</evidence>
<gene>
    <name evidence="4" type="ORF">BZA70DRAFT_158471</name>
</gene>
<evidence type="ECO:0000313" key="4">
    <source>
        <dbReference type="EMBL" id="KAK7205438.1"/>
    </source>
</evidence>
<feature type="compositionally biased region" description="Gly residues" evidence="1">
    <location>
        <begin position="641"/>
        <end position="656"/>
    </location>
</feature>
<dbReference type="Proteomes" id="UP001498771">
    <property type="component" value="Unassembled WGS sequence"/>
</dbReference>
<dbReference type="InterPro" id="IPR021819">
    <property type="entry name" value="Far11/STRP_C"/>
</dbReference>
<evidence type="ECO:0000259" key="2">
    <source>
        <dbReference type="SMART" id="SM01292"/>
    </source>
</evidence>
<evidence type="ECO:0000313" key="5">
    <source>
        <dbReference type="Proteomes" id="UP001498771"/>
    </source>
</evidence>
<dbReference type="EMBL" id="JBBJBU010000005">
    <property type="protein sequence ID" value="KAK7205438.1"/>
    <property type="molecule type" value="Genomic_DNA"/>
</dbReference>
<dbReference type="InterPro" id="IPR012486">
    <property type="entry name" value="Far11/STRP_N"/>
</dbReference>
<feature type="domain" description="Far11/STRP C-terminal" evidence="3">
    <location>
        <begin position="400"/>
        <end position="858"/>
    </location>
</feature>
<reference evidence="4 5" key="1">
    <citation type="submission" date="2024-03" db="EMBL/GenBank/DDBJ databases">
        <title>Genome-scale model development and genomic sequencing of the oleaginous clade Lipomyces.</title>
        <authorList>
            <consortium name="Lawrence Berkeley National Laboratory"/>
            <person name="Czajka J.J."/>
            <person name="Han Y."/>
            <person name="Kim J."/>
            <person name="Mondo S.J."/>
            <person name="Hofstad B.A."/>
            <person name="Robles A."/>
            <person name="Haridas S."/>
            <person name="Riley R."/>
            <person name="LaButti K."/>
            <person name="Pangilinan J."/>
            <person name="Andreopoulos W."/>
            <person name="Lipzen A."/>
            <person name="Yan J."/>
            <person name="Wang M."/>
            <person name="Ng V."/>
            <person name="Grigoriev I.V."/>
            <person name="Spatafora J.W."/>
            <person name="Magnuson J.K."/>
            <person name="Baker S.E."/>
            <person name="Pomraning K.R."/>
        </authorList>
    </citation>
    <scope>NUCLEOTIDE SEQUENCE [LARGE SCALE GENOMIC DNA]</scope>
    <source>
        <strain evidence="4 5">Phaff 52-87</strain>
    </source>
</reference>
<keyword evidence="5" id="KW-1185">Reference proteome</keyword>
<dbReference type="PANTHER" id="PTHR13239">
    <property type="entry name" value="PROTEIN REQUIRED FOR HYPHAL ANASTOMOSIS HAM-2"/>
    <property type="match status" value="1"/>
</dbReference>
<dbReference type="RefSeq" id="XP_064768471.1">
    <property type="nucleotide sequence ID" value="XM_064909764.1"/>
</dbReference>
<dbReference type="InterPro" id="IPR040185">
    <property type="entry name" value="Far11/STRP"/>
</dbReference>
<dbReference type="PANTHER" id="PTHR13239:SF4">
    <property type="entry name" value="AT25231P"/>
    <property type="match status" value="1"/>
</dbReference>
<dbReference type="Pfam" id="PF11882">
    <property type="entry name" value="DUF3402"/>
    <property type="match status" value="1"/>
</dbReference>
<dbReference type="SMART" id="SM01293">
    <property type="entry name" value="DUF3402"/>
    <property type="match status" value="1"/>
</dbReference>
<sequence length="869" mass="96506">MRLSVVSPIDTEHDADSAPVFADPLNANQIRRLSTKPRFRAPEFKYDYADSDSFTAELEEWFTYSDNDYLLDSYDHFLAEFPDSWTSTKPSKRENFVRAQLKKLQGSDVERTQALLVLYYIAIGVFANSTSQENQIELIRENAALLVKCDAVTPLYQCIRNSIDTIYESSPKPSLEDEEFYNLNIIRRDVFLALTILYIMIESVDSESFCDTLASQDPNLISYFIKKIATFRLSIPDDLPWRNIFLLTWKLILRIFGGSQEIAAAKAHARAQSGLPPESPIKEPISASPIDYQAFRQSISSRYPGYKPATAESLPREFAIYVNPSASSSSSSLASLASEFEFSADPLPGSSVHIATPAPSPPPSPPPQSSKSKKSVFQTDRSFPFLYPRAEGDSETETVPTSIQEAEEIFAQRLRTSLGIVQLWREREEFMKQERGWIDADPVPPFIPGQKASEAAAAAADFDERSQKRLDRVEIVYREILPVMQSFVVTTLKFFLSVISPLEASIVFSRPMPSFLNSGMQQQLDSNNGEVKSELENARETEIILKAISATLYLLLKWFRASHILKFEFLSQMLFDCNICPMIVQLFNAKEIEQFILQIPEVPELKFFAVCRTLASGGDLPDRLQLTMSRGENGDREGAGSSNGGGGSDLGAGGKPAGTEAEKTVEEVLMQDEVSVFSRRNLFSSINLLKVFQKIVKNKAYRHLSLLAIKVPNALRKTLRISQYDARLYALKIIKGQVPYCGRKWRHANMRVITAVYLYCRQDLRDNWLAGVDSGAAGSGGNGAGTGAGGGSGGGGGGGGAGSIGGGEVGGALSAEDSYPKEVALRALVQFYNMRRYPESIDALSYQEPEEDFFARELENIVLEEENGW</sequence>
<proteinExistence type="predicted"/>
<name>A0ABR1F8I3_9ASCO</name>
<evidence type="ECO:0000259" key="3">
    <source>
        <dbReference type="SMART" id="SM01293"/>
    </source>
</evidence>
<evidence type="ECO:0000256" key="1">
    <source>
        <dbReference type="SAM" id="MobiDB-lite"/>
    </source>
</evidence>
<feature type="compositionally biased region" description="Pro residues" evidence="1">
    <location>
        <begin position="358"/>
        <end position="368"/>
    </location>
</feature>
<feature type="region of interest" description="Disordered" evidence="1">
    <location>
        <begin position="348"/>
        <end position="375"/>
    </location>
</feature>
<comment type="caution">
    <text evidence="4">The sequence shown here is derived from an EMBL/GenBank/DDBJ whole genome shotgun (WGS) entry which is preliminary data.</text>
</comment>
<feature type="region of interest" description="Disordered" evidence="1">
    <location>
        <begin position="623"/>
        <end position="658"/>
    </location>
</feature>